<dbReference type="EMBL" id="JADGMS010000019">
    <property type="protein sequence ID" value="KAF9661821.1"/>
    <property type="molecule type" value="Genomic_DNA"/>
</dbReference>
<comment type="caution">
    <text evidence="1">The sequence shown here is derived from an EMBL/GenBank/DDBJ whole genome shotgun (WGS) entry which is preliminary data.</text>
</comment>
<evidence type="ECO:0000313" key="1">
    <source>
        <dbReference type="EMBL" id="KAF9661821.1"/>
    </source>
</evidence>
<evidence type="ECO:0000313" key="2">
    <source>
        <dbReference type="Proteomes" id="UP000657918"/>
    </source>
</evidence>
<reference evidence="1 2" key="1">
    <citation type="submission" date="2020-10" db="EMBL/GenBank/DDBJ databases">
        <title>Plant Genome Project.</title>
        <authorList>
            <person name="Zhang R.-G."/>
        </authorList>
    </citation>
    <scope>NUCLEOTIDE SEQUENCE [LARGE SCALE GENOMIC DNA]</scope>
    <source>
        <strain evidence="1">FAFU-HL-1</strain>
        <tissue evidence="1">Leaf</tissue>
    </source>
</reference>
<proteinExistence type="predicted"/>
<accession>A0A835MI68</accession>
<keyword evidence="2" id="KW-1185">Reference proteome</keyword>
<name>A0A835MI68_9ROSI</name>
<sequence>MVLQTFFYQLDHQASVGSSVLTSTTLCGQLGSVLNPLLPSSTPTPPACFWTWCVETIIFSLSSVLNPSFSAEL</sequence>
<protein>
    <submittedName>
        <fullName evidence="1">Uncharacterized protein</fullName>
    </submittedName>
</protein>
<dbReference type="AlphaFoldDB" id="A0A835MI68"/>
<organism evidence="1 2">
    <name type="scientific">Salix dunnii</name>
    <dbReference type="NCBI Taxonomy" id="1413687"/>
    <lineage>
        <taxon>Eukaryota</taxon>
        <taxon>Viridiplantae</taxon>
        <taxon>Streptophyta</taxon>
        <taxon>Embryophyta</taxon>
        <taxon>Tracheophyta</taxon>
        <taxon>Spermatophyta</taxon>
        <taxon>Magnoliopsida</taxon>
        <taxon>eudicotyledons</taxon>
        <taxon>Gunneridae</taxon>
        <taxon>Pentapetalae</taxon>
        <taxon>rosids</taxon>
        <taxon>fabids</taxon>
        <taxon>Malpighiales</taxon>
        <taxon>Salicaceae</taxon>
        <taxon>Saliceae</taxon>
        <taxon>Salix</taxon>
    </lineage>
</organism>
<gene>
    <name evidence="1" type="ORF">SADUNF_Sadunf19G0108700</name>
</gene>
<dbReference type="Proteomes" id="UP000657918">
    <property type="component" value="Unassembled WGS sequence"/>
</dbReference>